<dbReference type="Proteomes" id="UP001519295">
    <property type="component" value="Unassembled WGS sequence"/>
</dbReference>
<accession>A0ABS4VX25</accession>
<protein>
    <submittedName>
        <fullName evidence="2">Membrane protein</fullName>
    </submittedName>
</protein>
<feature type="transmembrane region" description="Helical" evidence="1">
    <location>
        <begin position="28"/>
        <end position="49"/>
    </location>
</feature>
<sequence>MRIALLVLAGIGAIVVLTGVVLPVLGWLIGSLVWVAAGALLIGGGIWAYRRVSGSRSPSLGSGTNGPQLP</sequence>
<evidence type="ECO:0000256" key="1">
    <source>
        <dbReference type="SAM" id="Phobius"/>
    </source>
</evidence>
<keyword evidence="1" id="KW-0812">Transmembrane</keyword>
<organism evidence="2 3">
    <name type="scientific">Pseudonocardia parietis</name>
    <dbReference type="NCBI Taxonomy" id="570936"/>
    <lineage>
        <taxon>Bacteria</taxon>
        <taxon>Bacillati</taxon>
        <taxon>Actinomycetota</taxon>
        <taxon>Actinomycetes</taxon>
        <taxon>Pseudonocardiales</taxon>
        <taxon>Pseudonocardiaceae</taxon>
        <taxon>Pseudonocardia</taxon>
    </lineage>
</organism>
<evidence type="ECO:0000313" key="3">
    <source>
        <dbReference type="Proteomes" id="UP001519295"/>
    </source>
</evidence>
<dbReference type="EMBL" id="JAGINU010000001">
    <property type="protein sequence ID" value="MBP2368480.1"/>
    <property type="molecule type" value="Genomic_DNA"/>
</dbReference>
<keyword evidence="1" id="KW-1133">Transmembrane helix</keyword>
<name>A0ABS4VX25_9PSEU</name>
<keyword evidence="3" id="KW-1185">Reference proteome</keyword>
<proteinExistence type="predicted"/>
<gene>
    <name evidence="2" type="ORF">JOF36_004176</name>
</gene>
<comment type="caution">
    <text evidence="2">The sequence shown here is derived from an EMBL/GenBank/DDBJ whole genome shotgun (WGS) entry which is preliminary data.</text>
</comment>
<reference evidence="2 3" key="1">
    <citation type="submission" date="2021-03" db="EMBL/GenBank/DDBJ databases">
        <title>Sequencing the genomes of 1000 actinobacteria strains.</title>
        <authorList>
            <person name="Klenk H.-P."/>
        </authorList>
    </citation>
    <scope>NUCLEOTIDE SEQUENCE [LARGE SCALE GENOMIC DNA]</scope>
    <source>
        <strain evidence="2 3">DSM 45256</strain>
    </source>
</reference>
<dbReference type="RefSeq" id="WP_210029671.1">
    <property type="nucleotide sequence ID" value="NZ_JAGINU010000001.1"/>
</dbReference>
<keyword evidence="1" id="KW-0472">Membrane</keyword>
<evidence type="ECO:0000313" key="2">
    <source>
        <dbReference type="EMBL" id="MBP2368480.1"/>
    </source>
</evidence>